<feature type="transmembrane region" description="Helical" evidence="1">
    <location>
        <begin position="43"/>
        <end position="63"/>
    </location>
</feature>
<reference evidence="2" key="1">
    <citation type="submission" date="2018-06" db="EMBL/GenBank/DDBJ databases">
        <authorList>
            <person name="Ashton P.M."/>
            <person name="Dallman T."/>
            <person name="Nair S."/>
            <person name="De Pinna E."/>
            <person name="Peters T."/>
            <person name="Grant K."/>
        </authorList>
    </citation>
    <scope>NUCLEOTIDE SEQUENCE [LARGE SCALE GENOMIC DNA]</scope>
    <source>
        <strain evidence="2">319688</strain>
    </source>
</reference>
<evidence type="ECO:0000256" key="1">
    <source>
        <dbReference type="SAM" id="Phobius"/>
    </source>
</evidence>
<dbReference type="EMBL" id="AAIIOQ010000064">
    <property type="protein sequence ID" value="ECE6362961.1"/>
    <property type="molecule type" value="Genomic_DNA"/>
</dbReference>
<evidence type="ECO:0000313" key="2">
    <source>
        <dbReference type="EMBL" id="ECE6362961.1"/>
    </source>
</evidence>
<protein>
    <submittedName>
        <fullName evidence="2">Uncharacterized protein</fullName>
    </submittedName>
</protein>
<dbReference type="Proteomes" id="UP000839852">
    <property type="component" value="Unassembled WGS sequence"/>
</dbReference>
<organism evidence="2">
    <name type="scientific">Salmonella enterica subsp. salamae</name>
    <dbReference type="NCBI Taxonomy" id="59202"/>
    <lineage>
        <taxon>Bacteria</taxon>
        <taxon>Pseudomonadati</taxon>
        <taxon>Pseudomonadota</taxon>
        <taxon>Gammaproteobacteria</taxon>
        <taxon>Enterobacterales</taxon>
        <taxon>Enterobacteriaceae</taxon>
        <taxon>Salmonella</taxon>
    </lineage>
</organism>
<keyword evidence="1" id="KW-0812">Transmembrane</keyword>
<name>A0A5Y2LXX3_SALER</name>
<keyword evidence="1" id="KW-1133">Transmembrane helix</keyword>
<proteinExistence type="predicted"/>
<accession>A0A5Y2LXX3</accession>
<keyword evidence="1" id="KW-0472">Membrane</keyword>
<gene>
    <name evidence="2" type="ORF">DPA05_25750</name>
</gene>
<dbReference type="AlphaFoldDB" id="A0A5Y2LXX3"/>
<sequence>MKYLIFFASALCFLLSIESMWIFYIIAKGFFGVHIEQPVHFFVKLLIRFLMSCFFMFMAYFLFKKVKGSVYYTK</sequence>
<comment type="caution">
    <text evidence="2">The sequence shown here is derived from an EMBL/GenBank/DDBJ whole genome shotgun (WGS) entry which is preliminary data.</text>
</comment>